<dbReference type="PRINTS" id="PR00722">
    <property type="entry name" value="CHYMOTRYPSIN"/>
</dbReference>
<keyword evidence="5" id="KW-0378">Hydrolase</keyword>
<evidence type="ECO:0000256" key="6">
    <source>
        <dbReference type="ARBA" id="ARBA00022825"/>
    </source>
</evidence>
<gene>
    <name evidence="11" type="ORF">ONE63_010631</name>
</gene>
<dbReference type="InterPro" id="IPR001254">
    <property type="entry name" value="Trypsin_dom"/>
</dbReference>
<comment type="caution">
    <text evidence="11">The sequence shown here is derived from an EMBL/GenBank/DDBJ whole genome shotgun (WGS) entry which is preliminary data.</text>
</comment>
<dbReference type="InterPro" id="IPR043504">
    <property type="entry name" value="Peptidase_S1_PA_chymotrypsin"/>
</dbReference>
<feature type="compositionally biased region" description="Basic residues" evidence="9">
    <location>
        <begin position="12"/>
        <end position="37"/>
    </location>
</feature>
<feature type="compositionally biased region" description="Low complexity" evidence="9">
    <location>
        <begin position="71"/>
        <end position="82"/>
    </location>
</feature>
<sequence length="428" mass="46232">MLGDVRSEPAQRHRQRARVLRRRARARRHSQHHLPRRRPGDGPGVGGGQRRRLQHRPGRRGGRQAPGGAAGRRACGGRLVAVLGRRQHPERGLRAQPDGSRHTVPGAARGRVRPSGRPAPPHAPPADGRPRPSDPPPPASPPAHFRRSAGCGIAGGAAANPLVTRGAAAVRGRWPWLVALFKKLGRRDQVGLNFECGASLLSRRHVVTAAHCVEVRGRRGRPVDAASLVVYLGKHDLLSYTEPGQQTAEVDAVRLHPEYGRAPSTASFDNDIALLVLSDAVEVNKYTRPVCLWDAGLGGTGVDAVVGRVGAVPGWGKDDTGAISNELRVANMPIVSQETCLRSNVFYHAFTSNTTFCAGFRNGTSVCNGDSGGGLFLQDGDGRWRIRGIVSVSMFNVNDQSCDSYNYAVFTDVAQYLPWLREEMRAAR</sequence>
<evidence type="ECO:0000256" key="1">
    <source>
        <dbReference type="ARBA" id="ARBA00004613"/>
    </source>
</evidence>
<keyword evidence="4" id="KW-0732">Signal</keyword>
<evidence type="ECO:0000256" key="5">
    <source>
        <dbReference type="ARBA" id="ARBA00022801"/>
    </source>
</evidence>
<evidence type="ECO:0000259" key="10">
    <source>
        <dbReference type="PROSITE" id="PS50240"/>
    </source>
</evidence>
<dbReference type="FunFam" id="2.40.10.10:FF:000146">
    <property type="entry name" value="Serine protease 53"/>
    <property type="match status" value="1"/>
</dbReference>
<reference evidence="11" key="1">
    <citation type="submission" date="2022-12" db="EMBL/GenBank/DDBJ databases">
        <title>Chromosome-level genome assembly of the bean flower thrips Megalurothrips usitatus.</title>
        <authorList>
            <person name="Ma L."/>
            <person name="Liu Q."/>
            <person name="Li H."/>
            <person name="Cai W."/>
        </authorList>
    </citation>
    <scope>NUCLEOTIDE SEQUENCE</scope>
    <source>
        <strain evidence="11">Cailab_2022a</strain>
    </source>
</reference>
<dbReference type="InterPro" id="IPR001314">
    <property type="entry name" value="Peptidase_S1A"/>
</dbReference>
<feature type="region of interest" description="Disordered" evidence="9">
    <location>
        <begin position="1"/>
        <end position="151"/>
    </location>
</feature>
<dbReference type="Gene3D" id="2.40.10.10">
    <property type="entry name" value="Trypsin-like serine proteases"/>
    <property type="match status" value="2"/>
</dbReference>
<evidence type="ECO:0000313" key="11">
    <source>
        <dbReference type="EMBL" id="KAJ1524095.1"/>
    </source>
</evidence>
<keyword evidence="6" id="KW-0720">Serine protease</keyword>
<dbReference type="SMART" id="SM00020">
    <property type="entry name" value="Tryp_SPc"/>
    <property type="match status" value="1"/>
</dbReference>
<dbReference type="PANTHER" id="PTHR24260">
    <property type="match status" value="1"/>
</dbReference>
<dbReference type="Pfam" id="PF00089">
    <property type="entry name" value="Trypsin"/>
    <property type="match status" value="1"/>
</dbReference>
<evidence type="ECO:0000256" key="3">
    <source>
        <dbReference type="ARBA" id="ARBA00022670"/>
    </source>
</evidence>
<evidence type="ECO:0000256" key="8">
    <source>
        <dbReference type="ARBA" id="ARBA00023157"/>
    </source>
</evidence>
<dbReference type="EMBL" id="JAPTSV010000009">
    <property type="protein sequence ID" value="KAJ1524095.1"/>
    <property type="molecule type" value="Genomic_DNA"/>
</dbReference>
<dbReference type="InterPro" id="IPR009003">
    <property type="entry name" value="Peptidase_S1_PA"/>
</dbReference>
<dbReference type="GO" id="GO:0004252">
    <property type="term" value="F:serine-type endopeptidase activity"/>
    <property type="evidence" value="ECO:0007669"/>
    <property type="project" value="InterPro"/>
</dbReference>
<keyword evidence="3" id="KW-0645">Protease</keyword>
<dbReference type="GO" id="GO:0006508">
    <property type="term" value="P:proteolysis"/>
    <property type="evidence" value="ECO:0007669"/>
    <property type="project" value="UniProtKB-KW"/>
</dbReference>
<evidence type="ECO:0000256" key="4">
    <source>
        <dbReference type="ARBA" id="ARBA00022729"/>
    </source>
</evidence>
<evidence type="ECO:0000256" key="2">
    <source>
        <dbReference type="ARBA" id="ARBA00022525"/>
    </source>
</evidence>
<keyword evidence="7" id="KW-0865">Zymogen</keyword>
<name>A0AAV7XI43_9NEOP</name>
<feature type="compositionally biased region" description="Basic and acidic residues" evidence="9">
    <location>
        <begin position="1"/>
        <end position="11"/>
    </location>
</feature>
<feature type="compositionally biased region" description="Basic residues" evidence="9">
    <location>
        <begin position="49"/>
        <end position="62"/>
    </location>
</feature>
<evidence type="ECO:0000256" key="7">
    <source>
        <dbReference type="ARBA" id="ARBA00023145"/>
    </source>
</evidence>
<keyword evidence="8" id="KW-1015">Disulfide bond</keyword>
<feature type="domain" description="Peptidase S1" evidence="10">
    <location>
        <begin position="153"/>
        <end position="425"/>
    </location>
</feature>
<keyword evidence="12" id="KW-1185">Reference proteome</keyword>
<dbReference type="AlphaFoldDB" id="A0AAV7XI43"/>
<dbReference type="PROSITE" id="PS00134">
    <property type="entry name" value="TRYPSIN_HIS"/>
    <property type="match status" value="1"/>
</dbReference>
<dbReference type="CDD" id="cd00190">
    <property type="entry name" value="Tryp_SPc"/>
    <property type="match status" value="1"/>
</dbReference>
<keyword evidence="2" id="KW-0964">Secreted</keyword>
<evidence type="ECO:0000313" key="12">
    <source>
        <dbReference type="Proteomes" id="UP001075354"/>
    </source>
</evidence>
<organism evidence="11 12">
    <name type="scientific">Megalurothrips usitatus</name>
    <name type="common">bean blossom thrips</name>
    <dbReference type="NCBI Taxonomy" id="439358"/>
    <lineage>
        <taxon>Eukaryota</taxon>
        <taxon>Metazoa</taxon>
        <taxon>Ecdysozoa</taxon>
        <taxon>Arthropoda</taxon>
        <taxon>Hexapoda</taxon>
        <taxon>Insecta</taxon>
        <taxon>Pterygota</taxon>
        <taxon>Neoptera</taxon>
        <taxon>Paraneoptera</taxon>
        <taxon>Thysanoptera</taxon>
        <taxon>Terebrantia</taxon>
        <taxon>Thripoidea</taxon>
        <taxon>Thripidae</taxon>
        <taxon>Megalurothrips</taxon>
    </lineage>
</organism>
<dbReference type="Proteomes" id="UP001075354">
    <property type="component" value="Chromosome 9"/>
</dbReference>
<accession>A0AAV7XI43</accession>
<dbReference type="InterPro" id="IPR051333">
    <property type="entry name" value="CLIP_Serine_Protease"/>
</dbReference>
<dbReference type="PROSITE" id="PS50240">
    <property type="entry name" value="TRYPSIN_DOM"/>
    <property type="match status" value="1"/>
</dbReference>
<dbReference type="InterPro" id="IPR018114">
    <property type="entry name" value="TRYPSIN_HIS"/>
</dbReference>
<dbReference type="SUPFAM" id="SSF50494">
    <property type="entry name" value="Trypsin-like serine proteases"/>
    <property type="match status" value="1"/>
</dbReference>
<dbReference type="GO" id="GO:0005576">
    <property type="term" value="C:extracellular region"/>
    <property type="evidence" value="ECO:0007669"/>
    <property type="project" value="UniProtKB-SubCell"/>
</dbReference>
<comment type="subcellular location">
    <subcellularLocation>
        <location evidence="1">Secreted</location>
    </subcellularLocation>
</comment>
<dbReference type="PANTHER" id="PTHR24260:SF143">
    <property type="entry name" value="SERINE PROTEASE GD-LIKE PROTEIN"/>
    <property type="match status" value="1"/>
</dbReference>
<evidence type="ECO:0000256" key="9">
    <source>
        <dbReference type="SAM" id="MobiDB-lite"/>
    </source>
</evidence>
<protein>
    <recommendedName>
        <fullName evidence="10">Peptidase S1 domain-containing protein</fullName>
    </recommendedName>
</protein>
<proteinExistence type="predicted"/>